<feature type="chain" id="PRO_5025567570" evidence="1">
    <location>
        <begin position="19"/>
        <end position="584"/>
    </location>
</feature>
<dbReference type="AlphaFoldDB" id="A0A6C0GVU1"/>
<evidence type="ECO:0000313" key="4">
    <source>
        <dbReference type="Proteomes" id="UP000480178"/>
    </source>
</evidence>
<feature type="signal peptide" evidence="1">
    <location>
        <begin position="1"/>
        <end position="18"/>
    </location>
</feature>
<sequence length="584" mass="64783">MKKLILVLFLFSHVLAVAQNNTETYPQDPASVEQAGVPKGEVLKLIFENSAIFPGTWREYWVYVPEQYDGKKPACVYVNQDGLQWNAPTVFDNLIHQKEMPVTIGVFVTPGRVLAANPDAALDRFNRSYEFDALGDSYARFILEEILPHVEQQKTADGRSIILSKNGNDRAIGGSSTGAVAAFTAAWEWPGEFSRVFSVVGTFVGLRGADQYHTLIRKVEPKPLRIFLQDGTNDLHVYAGDWWKANETMERALTFAGYEVNHIWGEGAHNNQHGRAIFPDAMRYLWKDWPKPVKKGTTANAALKDILIPGEEWELVGEGYSSTDGIIANAAGEVFFQDILTNRTYKVDKNGIVGSFTSPAKKARGTAFGKDGKRYIMSAITRKILSYDSQGKETVVARLIAGKDLVVAHNGNMYVTSADEKDTSGKIYLIKPDGEKILVDEGVKYAGGITLTPDQQQLYVTESTSHVVWIYQIQPDGKLAYKQKYGWLHTNEYDEYVSGANGLKCDYKGRVYVTTKMGIQVLDQIGKTQAILPVPGGNASDICFGGPDFNTLYVTAGNKVYRRKLNVRGVNTFEAPFKPAKPSL</sequence>
<accession>A0A6C0GVU1</accession>
<dbReference type="SUPFAM" id="SSF63829">
    <property type="entry name" value="Calcium-dependent phosphotriesterase"/>
    <property type="match status" value="1"/>
</dbReference>
<dbReference type="InterPro" id="IPR029058">
    <property type="entry name" value="AB_hydrolase_fold"/>
</dbReference>
<keyword evidence="1" id="KW-0732">Signal</keyword>
<dbReference type="Pfam" id="PF08450">
    <property type="entry name" value="SGL"/>
    <property type="match status" value="1"/>
</dbReference>
<evidence type="ECO:0000259" key="2">
    <source>
        <dbReference type="Pfam" id="PF08450"/>
    </source>
</evidence>
<reference evidence="3 4" key="1">
    <citation type="submission" date="2020-01" db="EMBL/GenBank/DDBJ databases">
        <authorList>
            <person name="Kim M.K."/>
        </authorList>
    </citation>
    <scope>NUCLEOTIDE SEQUENCE [LARGE SCALE GENOMIC DNA]</scope>
    <source>
        <strain evidence="3 4">172606-1</strain>
    </source>
</reference>
<evidence type="ECO:0000313" key="3">
    <source>
        <dbReference type="EMBL" id="QHT71683.1"/>
    </source>
</evidence>
<name>A0A6C0GVU1_9BACT</name>
<dbReference type="InterPro" id="IPR050583">
    <property type="entry name" value="Mycobacterial_A85_antigen"/>
</dbReference>
<dbReference type="Pfam" id="PF00756">
    <property type="entry name" value="Esterase"/>
    <property type="match status" value="1"/>
</dbReference>
<dbReference type="InterPro" id="IPR013658">
    <property type="entry name" value="SGL"/>
</dbReference>
<dbReference type="Proteomes" id="UP000480178">
    <property type="component" value="Chromosome"/>
</dbReference>
<organism evidence="3 4">
    <name type="scientific">Rhodocytophaga rosea</name>
    <dbReference type="NCBI Taxonomy" id="2704465"/>
    <lineage>
        <taxon>Bacteria</taxon>
        <taxon>Pseudomonadati</taxon>
        <taxon>Bacteroidota</taxon>
        <taxon>Cytophagia</taxon>
        <taxon>Cytophagales</taxon>
        <taxon>Rhodocytophagaceae</taxon>
        <taxon>Rhodocytophaga</taxon>
    </lineage>
</organism>
<dbReference type="EMBL" id="CP048222">
    <property type="protein sequence ID" value="QHT71683.1"/>
    <property type="molecule type" value="Genomic_DNA"/>
</dbReference>
<dbReference type="PANTHER" id="PTHR48098:SF3">
    <property type="entry name" value="IRON(III) ENTEROBACTIN ESTERASE"/>
    <property type="match status" value="1"/>
</dbReference>
<dbReference type="Gene3D" id="2.120.10.30">
    <property type="entry name" value="TolB, C-terminal domain"/>
    <property type="match status" value="1"/>
</dbReference>
<gene>
    <name evidence="3" type="ORF">GXP67_35960</name>
</gene>
<keyword evidence="4" id="KW-1185">Reference proteome</keyword>
<dbReference type="KEGG" id="rhoz:GXP67_35960"/>
<dbReference type="InterPro" id="IPR000801">
    <property type="entry name" value="Esterase-like"/>
</dbReference>
<evidence type="ECO:0000256" key="1">
    <source>
        <dbReference type="SAM" id="SignalP"/>
    </source>
</evidence>
<dbReference type="PANTHER" id="PTHR48098">
    <property type="entry name" value="ENTEROCHELIN ESTERASE-RELATED"/>
    <property type="match status" value="1"/>
</dbReference>
<dbReference type="RefSeq" id="WP_162447613.1">
    <property type="nucleotide sequence ID" value="NZ_CP048222.1"/>
</dbReference>
<feature type="domain" description="SMP-30/Gluconolactonase/LRE-like region" evidence="2">
    <location>
        <begin position="328"/>
        <end position="556"/>
    </location>
</feature>
<proteinExistence type="predicted"/>
<dbReference type="Gene3D" id="3.40.50.1820">
    <property type="entry name" value="alpha/beta hydrolase"/>
    <property type="match status" value="1"/>
</dbReference>
<dbReference type="InterPro" id="IPR011042">
    <property type="entry name" value="6-blade_b-propeller_TolB-like"/>
</dbReference>
<protein>
    <submittedName>
        <fullName evidence="3">Gluconolactonase</fullName>
    </submittedName>
</protein>
<dbReference type="SUPFAM" id="SSF53474">
    <property type="entry name" value="alpha/beta-Hydrolases"/>
    <property type="match status" value="1"/>
</dbReference>